<evidence type="ECO:0000256" key="1">
    <source>
        <dbReference type="SAM" id="Phobius"/>
    </source>
</evidence>
<dbReference type="RefSeq" id="WP_254157438.1">
    <property type="nucleotide sequence ID" value="NZ_CP100355.1"/>
</dbReference>
<dbReference type="AlphaFoldDB" id="A0A9E7NAB6"/>
<reference evidence="2" key="1">
    <citation type="submission" date="2022-06" db="EMBL/GenBank/DDBJ databases">
        <title>Diverse halophilic archaea isolated from saline environments.</title>
        <authorList>
            <person name="Cui H.-L."/>
        </authorList>
    </citation>
    <scope>NUCLEOTIDE SEQUENCE</scope>
    <source>
        <strain evidence="2">WLHS1</strain>
    </source>
</reference>
<sequence>MRTLAFLTFGCFALGASALAFVLVANLEPQPEYPTVMTTTMRVIGGLIALSGGVLGFVFLGYAFLSYTGL</sequence>
<feature type="transmembrane region" description="Helical" evidence="1">
    <location>
        <begin position="44"/>
        <end position="65"/>
    </location>
</feature>
<proteinExistence type="predicted"/>
<keyword evidence="1" id="KW-0472">Membrane</keyword>
<dbReference type="EMBL" id="CP100355">
    <property type="protein sequence ID" value="UTF53195.1"/>
    <property type="molecule type" value="Genomic_DNA"/>
</dbReference>
<dbReference type="KEGG" id="sawl:NGM29_15690"/>
<keyword evidence="1" id="KW-1133">Transmembrane helix</keyword>
<keyword evidence="1" id="KW-0812">Transmembrane</keyword>
<evidence type="ECO:0000313" key="3">
    <source>
        <dbReference type="Proteomes" id="UP001056855"/>
    </source>
</evidence>
<accession>A0A9E7NAB6</accession>
<keyword evidence="3" id="KW-1185">Reference proteome</keyword>
<organism evidence="2 3">
    <name type="scientific">Natronosalvus rutilus</name>
    <dbReference type="NCBI Taxonomy" id="2953753"/>
    <lineage>
        <taxon>Archaea</taxon>
        <taxon>Methanobacteriati</taxon>
        <taxon>Methanobacteriota</taxon>
        <taxon>Stenosarchaea group</taxon>
        <taxon>Halobacteria</taxon>
        <taxon>Halobacteriales</taxon>
        <taxon>Natrialbaceae</taxon>
        <taxon>Natronosalvus</taxon>
    </lineage>
</organism>
<protein>
    <submittedName>
        <fullName evidence="2">Uncharacterized protein</fullName>
    </submittedName>
</protein>
<evidence type="ECO:0000313" key="2">
    <source>
        <dbReference type="EMBL" id="UTF53195.1"/>
    </source>
</evidence>
<name>A0A9E7NAB6_9EURY</name>
<gene>
    <name evidence="2" type="ORF">NGM29_15690</name>
</gene>
<dbReference type="Proteomes" id="UP001056855">
    <property type="component" value="Chromosome"/>
</dbReference>
<dbReference type="GeneID" id="73291518"/>